<accession>A0A382LYT9</accession>
<name>A0A382LYT9_9ZZZZ</name>
<evidence type="ECO:0000256" key="1">
    <source>
        <dbReference type="SAM" id="Coils"/>
    </source>
</evidence>
<feature type="coiled-coil region" evidence="1">
    <location>
        <begin position="6"/>
        <end position="33"/>
    </location>
</feature>
<organism evidence="2">
    <name type="scientific">marine metagenome</name>
    <dbReference type="NCBI Taxonomy" id="408172"/>
    <lineage>
        <taxon>unclassified sequences</taxon>
        <taxon>metagenomes</taxon>
        <taxon>ecological metagenomes</taxon>
    </lineage>
</organism>
<evidence type="ECO:0000313" key="2">
    <source>
        <dbReference type="EMBL" id="SVC41766.1"/>
    </source>
</evidence>
<protein>
    <submittedName>
        <fullName evidence="2">Uncharacterized protein</fullName>
    </submittedName>
</protein>
<proteinExistence type="predicted"/>
<reference evidence="2" key="1">
    <citation type="submission" date="2018-05" db="EMBL/GenBank/DDBJ databases">
        <authorList>
            <person name="Lanie J.A."/>
            <person name="Ng W.-L."/>
            <person name="Kazmierczak K.M."/>
            <person name="Andrzejewski T.M."/>
            <person name="Davidsen T.M."/>
            <person name="Wayne K.J."/>
            <person name="Tettelin H."/>
            <person name="Glass J.I."/>
            <person name="Rusch D."/>
            <person name="Podicherti R."/>
            <person name="Tsui H.-C.T."/>
            <person name="Winkler M.E."/>
        </authorList>
    </citation>
    <scope>NUCLEOTIDE SEQUENCE</scope>
</reference>
<sequence length="68" mass="8067">AIEGHLSGIKEYMGEFQKEIEQLTEQESKLFEKTLKDLPDKPFKNLYSKNWALEKRATAWKIIKKKKI</sequence>
<feature type="non-terminal residue" evidence="2">
    <location>
        <position position="1"/>
    </location>
</feature>
<keyword evidence="1" id="KW-0175">Coiled coil</keyword>
<dbReference type="AlphaFoldDB" id="A0A382LYT9"/>
<dbReference type="EMBL" id="UINC01090113">
    <property type="protein sequence ID" value="SVC41766.1"/>
    <property type="molecule type" value="Genomic_DNA"/>
</dbReference>
<gene>
    <name evidence="2" type="ORF">METZ01_LOCUS294620</name>
</gene>